<gene>
    <name evidence="3" type="ORF">Nlim_1313</name>
</gene>
<dbReference type="PROSITE" id="PS50110">
    <property type="entry name" value="RESPONSE_REGULATORY"/>
    <property type="match status" value="1"/>
</dbReference>
<dbReference type="HOGENOM" id="CLU_000445_69_15_2"/>
<reference evidence="3" key="1">
    <citation type="journal article" date="2011" name="PLoS ONE">
        <title>Genome of a low-salinity ammonia-oxidizing archaeon determined by single-cell and metagenomic analysis.</title>
        <authorList>
            <person name="Blainey P.C."/>
            <person name="Mosier A.C."/>
            <person name="Potanina A."/>
            <person name="Francis C.A."/>
            <person name="Quake S.R."/>
        </authorList>
    </citation>
    <scope>NUCLEOTIDE SEQUENCE [LARGE SCALE GENOMIC DNA]</scope>
    <source>
        <strain evidence="3">SFB1</strain>
    </source>
</reference>
<dbReference type="AlphaFoldDB" id="F3KLD3"/>
<dbReference type="InterPro" id="IPR011006">
    <property type="entry name" value="CheY-like_superfamily"/>
</dbReference>
<keyword evidence="1" id="KW-0597">Phosphoprotein</keyword>
<dbReference type="InterPro" id="IPR001789">
    <property type="entry name" value="Sig_transdc_resp-reg_receiver"/>
</dbReference>
<evidence type="ECO:0000256" key="1">
    <source>
        <dbReference type="ARBA" id="ARBA00022553"/>
    </source>
</evidence>
<dbReference type="Pfam" id="PF00072">
    <property type="entry name" value="Response_reg"/>
    <property type="match status" value="1"/>
</dbReference>
<accession>F3KLD3</accession>
<dbReference type="PANTHER" id="PTHR44591">
    <property type="entry name" value="STRESS RESPONSE REGULATOR PROTEIN 1"/>
    <property type="match status" value="1"/>
</dbReference>
<evidence type="ECO:0000259" key="2">
    <source>
        <dbReference type="PROSITE" id="PS50110"/>
    </source>
</evidence>
<dbReference type="EMBL" id="AEGP01000047">
    <property type="protein sequence ID" value="EGG41789.1"/>
    <property type="molecule type" value="Genomic_DNA"/>
</dbReference>
<dbReference type="SMART" id="SM00448">
    <property type="entry name" value="REC"/>
    <property type="match status" value="1"/>
</dbReference>
<comment type="caution">
    <text evidence="3">The sequence shown here is derived from an EMBL/GenBank/DDBJ whole genome shotgun (WGS) entry which is preliminary data.</text>
</comment>
<dbReference type="CDD" id="cd00156">
    <property type="entry name" value="REC"/>
    <property type="match status" value="1"/>
</dbReference>
<feature type="domain" description="Response regulatory" evidence="2">
    <location>
        <begin position="13"/>
        <end position="128"/>
    </location>
</feature>
<dbReference type="Proteomes" id="UP000004348">
    <property type="component" value="Chromosome"/>
</dbReference>
<dbReference type="SUPFAM" id="SSF52172">
    <property type="entry name" value="CheY-like"/>
    <property type="match status" value="1"/>
</dbReference>
<dbReference type="GO" id="GO:0000160">
    <property type="term" value="P:phosphorelay signal transduction system"/>
    <property type="evidence" value="ECO:0007669"/>
    <property type="project" value="InterPro"/>
</dbReference>
<dbReference type="InterPro" id="IPR050595">
    <property type="entry name" value="Bact_response_regulator"/>
</dbReference>
<dbReference type="STRING" id="886738.Nlim_1313"/>
<evidence type="ECO:0000313" key="3">
    <source>
        <dbReference type="EMBL" id="EGG41789.1"/>
    </source>
</evidence>
<organism evidence="3">
    <name type="scientific">Candidatus Nitrosarchaeum limnium SFB1</name>
    <dbReference type="NCBI Taxonomy" id="886738"/>
    <lineage>
        <taxon>Archaea</taxon>
        <taxon>Nitrososphaerota</taxon>
        <taxon>Nitrososphaeria</taxon>
        <taxon>Nitrosopumilales</taxon>
        <taxon>Nitrosopumilaceae</taxon>
        <taxon>Nitrosarchaeum</taxon>
    </lineage>
</organism>
<dbReference type="Gene3D" id="3.40.50.2300">
    <property type="match status" value="1"/>
</dbReference>
<dbReference type="PANTHER" id="PTHR44591:SF3">
    <property type="entry name" value="RESPONSE REGULATORY DOMAIN-CONTAINING PROTEIN"/>
    <property type="match status" value="1"/>
</dbReference>
<name>F3KLD3_9ARCH</name>
<protein>
    <submittedName>
        <fullName evidence="3">CheY-like receiver</fullName>
    </submittedName>
</protein>
<sequence>MVLGLNYFEMAKTILVVEDDVDLLDLYEEVLQANAYNVVKATNGLEAISKYKKAQPDLVVMDGNMSEMDGYEAFSKIIKIDKDARVVIVTGYSNSDPKSKKALEQGLIAIISKPVGIDTLLDVVKKYSLHKPILKNNI</sequence>
<proteinExistence type="predicted"/>